<accession>F5YMZ7</accession>
<keyword evidence="3" id="KW-0067">ATP-binding</keyword>
<sequence>MKKFFVPMITVLFLFSSVSVFSSPRKDTAQPASGSTITDLAGRQLTLKTPVNKVVALAGPSYEKVFLLGQASRLVGAHFYMVDRPWVIATNPGIAKVTPVRSPAEPNVEALLALGTDCVLFWDYADALKNLENAGLPTVVVQQSVGNPQNTDEFIAYQKREVQVFADVLGPEAQAKAKTWFDYFDQKVAYVQGRITSIPASQRKTAIYAYGEEGLGVFSQYSYVSYWLQLAGGRNIADETGMEMDTEVTMEQVIAWDPDLIFMGRMDSADPVLHGTTWAQLKAVKNNDVYICPDGVMYWDYSSEGVLLMLFLAQKMYPDLFTELDMVAETQGYYQKFYSYSLSAENARQLLNHLPPQ</sequence>
<feature type="domain" description="Fe/B12 periplasmic-binding" evidence="2">
    <location>
        <begin position="53"/>
        <end position="324"/>
    </location>
</feature>
<dbReference type="Gene3D" id="1.20.58.2180">
    <property type="match status" value="1"/>
</dbReference>
<name>F5YMZ7_TREPZ</name>
<dbReference type="AlphaFoldDB" id="F5YMZ7"/>
<proteinExistence type="predicted"/>
<dbReference type="eggNOG" id="COG0614">
    <property type="taxonomic scope" value="Bacteria"/>
</dbReference>
<dbReference type="Pfam" id="PF01497">
    <property type="entry name" value="Peripla_BP_2"/>
    <property type="match status" value="1"/>
</dbReference>
<dbReference type="RefSeq" id="WP_015708454.1">
    <property type="nucleotide sequence ID" value="NC_015578.1"/>
</dbReference>
<dbReference type="PROSITE" id="PS50983">
    <property type="entry name" value="FE_B12_PBP"/>
    <property type="match status" value="1"/>
</dbReference>
<evidence type="ECO:0000256" key="1">
    <source>
        <dbReference type="SAM" id="SignalP"/>
    </source>
</evidence>
<protein>
    <submittedName>
        <fullName evidence="3">Iron(III) dicitrate transport ATP-binding protein FecE</fullName>
    </submittedName>
</protein>
<dbReference type="KEGG" id="tpi:TREPR_1669"/>
<dbReference type="PANTHER" id="PTHR30535">
    <property type="entry name" value="VITAMIN B12-BINDING PROTEIN"/>
    <property type="match status" value="1"/>
</dbReference>
<dbReference type="HOGENOM" id="CLU_038034_13_1_12"/>
<dbReference type="Gene3D" id="3.40.50.1980">
    <property type="entry name" value="Nitrogenase molybdenum iron protein domain"/>
    <property type="match status" value="2"/>
</dbReference>
<dbReference type="GO" id="GO:0005524">
    <property type="term" value="F:ATP binding"/>
    <property type="evidence" value="ECO:0007669"/>
    <property type="project" value="UniProtKB-KW"/>
</dbReference>
<organism evidence="3 4">
    <name type="scientific">Treponema primitia (strain ATCC BAA-887 / DSM 12427 / ZAS-2)</name>
    <dbReference type="NCBI Taxonomy" id="545694"/>
    <lineage>
        <taxon>Bacteria</taxon>
        <taxon>Pseudomonadati</taxon>
        <taxon>Spirochaetota</taxon>
        <taxon>Spirochaetia</taxon>
        <taxon>Spirochaetales</taxon>
        <taxon>Treponemataceae</taxon>
        <taxon>Treponema</taxon>
    </lineage>
</organism>
<reference evidence="4" key="1">
    <citation type="submission" date="2009-12" db="EMBL/GenBank/DDBJ databases">
        <title>Complete sequence of Treponema primitia strain ZAS-2.</title>
        <authorList>
            <person name="Tetu S.G."/>
            <person name="Matson E."/>
            <person name="Ren Q."/>
            <person name="Seshadri R."/>
            <person name="Elbourne L."/>
            <person name="Hassan K.A."/>
            <person name="Durkin A."/>
            <person name="Radune D."/>
            <person name="Mohamoud Y."/>
            <person name="Shay R."/>
            <person name="Jin S."/>
            <person name="Zhang X."/>
            <person name="Lucey K."/>
            <person name="Ballor N.R."/>
            <person name="Ottesen E."/>
            <person name="Rosenthal R."/>
            <person name="Allen A."/>
            <person name="Leadbetter J.R."/>
            <person name="Paulsen I.T."/>
        </authorList>
    </citation>
    <scope>NUCLEOTIDE SEQUENCE [LARGE SCALE GENOMIC DNA]</scope>
    <source>
        <strain evidence="4">ATCC BAA-887 / DSM 12427 / ZAS-2</strain>
    </source>
</reference>
<keyword evidence="1" id="KW-0732">Signal</keyword>
<dbReference type="OrthoDB" id="368509at2"/>
<dbReference type="PANTHER" id="PTHR30535:SF34">
    <property type="entry name" value="MOLYBDATE-BINDING PROTEIN MOLA"/>
    <property type="match status" value="1"/>
</dbReference>
<feature type="signal peptide" evidence="1">
    <location>
        <begin position="1"/>
        <end position="22"/>
    </location>
</feature>
<dbReference type="STRING" id="545694.TREPR_1669"/>
<dbReference type="InterPro" id="IPR002491">
    <property type="entry name" value="ABC_transptr_periplasmic_BD"/>
</dbReference>
<dbReference type="SUPFAM" id="SSF53807">
    <property type="entry name" value="Helical backbone' metal receptor"/>
    <property type="match status" value="1"/>
</dbReference>
<feature type="chain" id="PRO_5003335334" evidence="1">
    <location>
        <begin position="23"/>
        <end position="357"/>
    </location>
</feature>
<evidence type="ECO:0000313" key="4">
    <source>
        <dbReference type="Proteomes" id="UP000009223"/>
    </source>
</evidence>
<keyword evidence="4" id="KW-1185">Reference proteome</keyword>
<dbReference type="EMBL" id="CP001843">
    <property type="protein sequence ID" value="AEF85396.1"/>
    <property type="molecule type" value="Genomic_DNA"/>
</dbReference>
<evidence type="ECO:0000259" key="2">
    <source>
        <dbReference type="PROSITE" id="PS50983"/>
    </source>
</evidence>
<dbReference type="GO" id="GO:0071281">
    <property type="term" value="P:cellular response to iron ion"/>
    <property type="evidence" value="ECO:0007669"/>
    <property type="project" value="TreeGrafter"/>
</dbReference>
<evidence type="ECO:0000313" key="3">
    <source>
        <dbReference type="EMBL" id="AEF85396.1"/>
    </source>
</evidence>
<reference evidence="3 4" key="2">
    <citation type="journal article" date="2011" name="ISME J.">
        <title>RNA-seq reveals cooperative metabolic interactions between two termite-gut spirochete species in co-culture.</title>
        <authorList>
            <person name="Rosenthal A.Z."/>
            <person name="Matson E.G."/>
            <person name="Eldar A."/>
            <person name="Leadbetter J.R."/>
        </authorList>
    </citation>
    <scope>NUCLEOTIDE SEQUENCE [LARGE SCALE GENOMIC DNA]</scope>
    <source>
        <strain evidence="4">ATCC BAA-887 / DSM 12427 / ZAS-2</strain>
    </source>
</reference>
<dbReference type="Proteomes" id="UP000009223">
    <property type="component" value="Chromosome"/>
</dbReference>
<keyword evidence="3" id="KW-0547">Nucleotide-binding</keyword>
<dbReference type="InterPro" id="IPR050902">
    <property type="entry name" value="ABC_Transporter_SBP"/>
</dbReference>
<gene>
    <name evidence="3" type="ordered locus">TREPR_1669</name>
</gene>